<dbReference type="Pfam" id="PF00498">
    <property type="entry name" value="FHA"/>
    <property type="match status" value="1"/>
</dbReference>
<dbReference type="GeneID" id="33557995"/>
<dbReference type="PANTHER" id="PTHR15715">
    <property type="entry name" value="CENTROSOMAL PROTEIN OF 170 KDA"/>
    <property type="match status" value="1"/>
</dbReference>
<feature type="region of interest" description="Disordered" evidence="2">
    <location>
        <begin position="471"/>
        <end position="681"/>
    </location>
</feature>
<protein>
    <recommendedName>
        <fullName evidence="4">FHA domain-containing protein</fullName>
    </recommendedName>
</protein>
<feature type="compositionally biased region" description="Acidic residues" evidence="2">
    <location>
        <begin position="303"/>
        <end position="317"/>
    </location>
</feature>
<evidence type="ECO:0000313" key="6">
    <source>
        <dbReference type="Proteomes" id="UP000193218"/>
    </source>
</evidence>
<feature type="transmembrane region" description="Helical" evidence="3">
    <location>
        <begin position="681"/>
        <end position="701"/>
    </location>
</feature>
<sequence length="705" mass="76566">IKIGRQTNAKTVPGERNACFDSKVLSRTHAEIWEHSGKIYIKDVKSSNGTFINGERLSQEGIESHPHELKSEDIVEFGIDIVSEDNRMIVHHKVAAKVYCVLNAVDANLSARELQNYQGQDSRSRRANGASQGNPLAQSGQPVMSAGGKPNALSFNHVLHKLQTELAKSKETGSALQNLTTAMTDIQDTLGGGLPPSQNGSAAQFIPPQFRSTAAEAQAALAGPHGQQAAAFISLQNQLTETHTSLDSHLDKIRQLESKLQEHESLRAEISSLRSQMEQGKQEMELVFANARGRQIMRNFPGDVDEDDEDGASDDDDARSTITLMANEDGTQRARPKPGGRAKGIIPSEEPQNGHSDDETPSFEQVANGVDKPHDVELESRLQSLSAEVAEAVALSRTLQTQHSEAITAVKLLTDRVGSLEHGIQSRIAEEVLKSEQRWDTWRAKFEEGWRKERESWNAERERLRGVVREWEEASRRAHEEEEERELNESLSEDGFEEEGDEDEDLAGDDAGGRDVEEGELLTLDTLEWQGPNSISPKSRRARGSASSGSSGSGPRKPRRRRPSNRAALAVSALKGVAGLEDGPPGSTTPRAELSPLDANAPILTPGSGRLNGKLGRGKIGGSLLSRTMSGETFKKRSGSGGKSSSESGKDSADTLKEEDEGNSADYVERNTKEKQGGGDVIPLGMFSVLVVAVVAGAIYYKNRE</sequence>
<keyword evidence="3" id="KW-1133">Transmembrane helix</keyword>
<evidence type="ECO:0000256" key="1">
    <source>
        <dbReference type="SAM" id="Coils"/>
    </source>
</evidence>
<feature type="region of interest" description="Disordered" evidence="2">
    <location>
        <begin position="299"/>
        <end position="318"/>
    </location>
</feature>
<feature type="compositionally biased region" description="Basic and acidic residues" evidence="2">
    <location>
        <begin position="667"/>
        <end position="677"/>
    </location>
</feature>
<dbReference type="AlphaFoldDB" id="A0A1Y1UCS5"/>
<dbReference type="STRING" id="4999.A0A1Y1UCS5"/>
<gene>
    <name evidence="5" type="ORF">BD324DRAFT_629248</name>
</gene>
<dbReference type="PANTHER" id="PTHR15715:SF37">
    <property type="entry name" value="LD47843P"/>
    <property type="match status" value="1"/>
</dbReference>
<dbReference type="InterPro" id="IPR008984">
    <property type="entry name" value="SMAD_FHA_dom_sf"/>
</dbReference>
<reference evidence="5 6" key="1">
    <citation type="submission" date="2017-03" db="EMBL/GenBank/DDBJ databases">
        <title>Widespread Adenine N6-methylation of Active Genes in Fungi.</title>
        <authorList>
            <consortium name="DOE Joint Genome Institute"/>
            <person name="Mondo S.J."/>
            <person name="Dannebaum R.O."/>
            <person name="Kuo R.C."/>
            <person name="Louie K.B."/>
            <person name="Bewick A.J."/>
            <person name="Labutti K."/>
            <person name="Haridas S."/>
            <person name="Kuo A."/>
            <person name="Salamov A."/>
            <person name="Ahrendt S.R."/>
            <person name="Lau R."/>
            <person name="Bowen B.P."/>
            <person name="Lipzen A."/>
            <person name="Sullivan W."/>
            <person name="Andreopoulos W.B."/>
            <person name="Clum A."/>
            <person name="Lindquist E."/>
            <person name="Daum C."/>
            <person name="Northen T.R."/>
            <person name="Ramamoorthy G."/>
            <person name="Schmitz R.J."/>
            <person name="Gryganskyi A."/>
            <person name="Culley D."/>
            <person name="Magnuson J."/>
            <person name="James T.Y."/>
            <person name="O'Malley M.A."/>
            <person name="Stajich J.E."/>
            <person name="Spatafora J.W."/>
            <person name="Visel A."/>
            <person name="Grigoriev I.V."/>
        </authorList>
    </citation>
    <scope>NUCLEOTIDE SEQUENCE [LARGE SCALE GENOMIC DNA]</scope>
    <source>
        <strain evidence="5 6">NRRL Y-17943</strain>
    </source>
</reference>
<dbReference type="Gene3D" id="2.60.200.20">
    <property type="match status" value="1"/>
</dbReference>
<feature type="compositionally biased region" description="Acidic residues" evidence="2">
    <location>
        <begin position="481"/>
        <end position="508"/>
    </location>
</feature>
<comment type="caution">
    <text evidence="5">The sequence shown here is derived from an EMBL/GenBank/DDBJ whole genome shotgun (WGS) entry which is preliminary data.</text>
</comment>
<dbReference type="Proteomes" id="UP000193218">
    <property type="component" value="Unassembled WGS sequence"/>
</dbReference>
<keyword evidence="3" id="KW-0812">Transmembrane</keyword>
<dbReference type="EMBL" id="NBSH01000009">
    <property type="protein sequence ID" value="ORX35850.1"/>
    <property type="molecule type" value="Genomic_DNA"/>
</dbReference>
<dbReference type="OrthoDB" id="687730at2759"/>
<feature type="region of interest" description="Disordered" evidence="2">
    <location>
        <begin position="324"/>
        <end position="366"/>
    </location>
</feature>
<feature type="compositionally biased region" description="Low complexity" evidence="2">
    <location>
        <begin position="544"/>
        <end position="555"/>
    </location>
</feature>
<feature type="non-terminal residue" evidence="5">
    <location>
        <position position="1"/>
    </location>
</feature>
<feature type="region of interest" description="Disordered" evidence="2">
    <location>
        <begin position="116"/>
        <end position="149"/>
    </location>
</feature>
<dbReference type="RefSeq" id="XP_021869979.1">
    <property type="nucleotide sequence ID" value="XM_022016186.1"/>
</dbReference>
<evidence type="ECO:0000259" key="4">
    <source>
        <dbReference type="PROSITE" id="PS50006"/>
    </source>
</evidence>
<organism evidence="5 6">
    <name type="scientific">Kockovaella imperatae</name>
    <dbReference type="NCBI Taxonomy" id="4999"/>
    <lineage>
        <taxon>Eukaryota</taxon>
        <taxon>Fungi</taxon>
        <taxon>Dikarya</taxon>
        <taxon>Basidiomycota</taxon>
        <taxon>Agaricomycotina</taxon>
        <taxon>Tremellomycetes</taxon>
        <taxon>Tremellales</taxon>
        <taxon>Cuniculitremaceae</taxon>
        <taxon>Kockovaella</taxon>
    </lineage>
</organism>
<accession>A0A1Y1UCS5</accession>
<dbReference type="SMART" id="SM00240">
    <property type="entry name" value="FHA"/>
    <property type="match status" value="1"/>
</dbReference>
<proteinExistence type="predicted"/>
<dbReference type="GO" id="GO:0005737">
    <property type="term" value="C:cytoplasm"/>
    <property type="evidence" value="ECO:0007669"/>
    <property type="project" value="TreeGrafter"/>
</dbReference>
<name>A0A1Y1UCS5_9TREE</name>
<evidence type="ECO:0000313" key="5">
    <source>
        <dbReference type="EMBL" id="ORX35850.1"/>
    </source>
</evidence>
<keyword evidence="1" id="KW-0175">Coiled coil</keyword>
<evidence type="ECO:0000256" key="3">
    <source>
        <dbReference type="SAM" id="Phobius"/>
    </source>
</evidence>
<feature type="coiled-coil region" evidence="1">
    <location>
        <begin position="246"/>
        <end position="283"/>
    </location>
</feature>
<feature type="compositionally biased region" description="Polar residues" evidence="2">
    <location>
        <begin position="129"/>
        <end position="142"/>
    </location>
</feature>
<keyword evidence="6" id="KW-1185">Reference proteome</keyword>
<dbReference type="PROSITE" id="PS50006">
    <property type="entry name" value="FHA_DOMAIN"/>
    <property type="match status" value="1"/>
</dbReference>
<feature type="compositionally biased region" description="Basic and acidic residues" evidence="2">
    <location>
        <begin position="471"/>
        <end position="480"/>
    </location>
</feature>
<feature type="domain" description="FHA" evidence="4">
    <location>
        <begin position="1"/>
        <end position="57"/>
    </location>
</feature>
<keyword evidence="3" id="KW-0472">Membrane</keyword>
<dbReference type="InterPro" id="IPR000253">
    <property type="entry name" value="FHA_dom"/>
</dbReference>
<evidence type="ECO:0000256" key="2">
    <source>
        <dbReference type="SAM" id="MobiDB-lite"/>
    </source>
</evidence>
<dbReference type="InParanoid" id="A0A1Y1UCS5"/>
<dbReference type="InterPro" id="IPR051176">
    <property type="entry name" value="Cent_Immune-Sig_Mod"/>
</dbReference>
<dbReference type="SUPFAM" id="SSF49879">
    <property type="entry name" value="SMAD/FHA domain"/>
    <property type="match status" value="1"/>
</dbReference>